<feature type="compositionally biased region" description="Basic and acidic residues" evidence="1">
    <location>
        <begin position="106"/>
        <end position="115"/>
    </location>
</feature>
<reference evidence="2" key="1">
    <citation type="submission" date="2022-12" db="EMBL/GenBank/DDBJ databases">
        <title>Genome assemblies of Blomia tropicalis.</title>
        <authorList>
            <person name="Cui Y."/>
        </authorList>
    </citation>
    <scope>NUCLEOTIDE SEQUENCE</scope>
    <source>
        <tissue evidence="2">Adult mites</tissue>
    </source>
</reference>
<organism evidence="2 3">
    <name type="scientific">Blomia tropicalis</name>
    <name type="common">Mite</name>
    <dbReference type="NCBI Taxonomy" id="40697"/>
    <lineage>
        <taxon>Eukaryota</taxon>
        <taxon>Metazoa</taxon>
        <taxon>Ecdysozoa</taxon>
        <taxon>Arthropoda</taxon>
        <taxon>Chelicerata</taxon>
        <taxon>Arachnida</taxon>
        <taxon>Acari</taxon>
        <taxon>Acariformes</taxon>
        <taxon>Sarcoptiformes</taxon>
        <taxon>Astigmata</taxon>
        <taxon>Glycyphagoidea</taxon>
        <taxon>Echimyopodidae</taxon>
        <taxon>Blomia</taxon>
    </lineage>
</organism>
<evidence type="ECO:0000256" key="1">
    <source>
        <dbReference type="SAM" id="MobiDB-lite"/>
    </source>
</evidence>
<evidence type="ECO:0000313" key="2">
    <source>
        <dbReference type="EMBL" id="KAJ6225598.1"/>
    </source>
</evidence>
<dbReference type="EMBL" id="JAPWDV010000001">
    <property type="protein sequence ID" value="KAJ6225598.1"/>
    <property type="molecule type" value="Genomic_DNA"/>
</dbReference>
<evidence type="ECO:0000313" key="3">
    <source>
        <dbReference type="Proteomes" id="UP001142055"/>
    </source>
</evidence>
<feature type="compositionally biased region" description="Basic residues" evidence="1">
    <location>
        <begin position="56"/>
        <end position="75"/>
    </location>
</feature>
<feature type="region of interest" description="Disordered" evidence="1">
    <location>
        <begin position="95"/>
        <end position="115"/>
    </location>
</feature>
<accession>A0A9Q0MI65</accession>
<name>A0A9Q0MI65_BLOTA</name>
<gene>
    <name evidence="2" type="ORF">RDWZM_004143</name>
</gene>
<protein>
    <submittedName>
        <fullName evidence="2">Uncharacterized protein</fullName>
    </submittedName>
</protein>
<feature type="region of interest" description="Disordered" evidence="1">
    <location>
        <begin position="43"/>
        <end position="83"/>
    </location>
</feature>
<dbReference type="Proteomes" id="UP001142055">
    <property type="component" value="Chromosome 1"/>
</dbReference>
<proteinExistence type="predicted"/>
<feature type="non-terminal residue" evidence="2">
    <location>
        <position position="1"/>
    </location>
</feature>
<comment type="caution">
    <text evidence="2">The sequence shown here is derived from an EMBL/GenBank/DDBJ whole genome shotgun (WGS) entry which is preliminary data.</text>
</comment>
<sequence>KTLSLHFRECYKTKNREKNGKTFIGMFRVNSEKKVNLFKNRLGEGDEQDDGYKAIGHAHSKNAKKVTNCKRKRRKSSSETNQVFSRQIYLDIGRKRNEEKDEEEEKDLRLTRKKQ</sequence>
<dbReference type="AlphaFoldDB" id="A0A9Q0MI65"/>
<keyword evidence="3" id="KW-1185">Reference proteome</keyword>